<proteinExistence type="predicted"/>
<evidence type="ECO:0000313" key="10">
    <source>
        <dbReference type="EMBL" id="MFC4108173.1"/>
    </source>
</evidence>
<dbReference type="InterPro" id="IPR001958">
    <property type="entry name" value="Tet-R_TetA/multi-R_MdtG-like"/>
</dbReference>
<comment type="subcellular location">
    <subcellularLocation>
        <location evidence="1">Cell membrane</location>
        <topology evidence="1">Multi-pass membrane protein</topology>
    </subcellularLocation>
</comment>
<dbReference type="CDD" id="cd17321">
    <property type="entry name" value="MFS_MMR_MDR_like"/>
    <property type="match status" value="1"/>
</dbReference>
<dbReference type="RefSeq" id="WP_377548078.1">
    <property type="nucleotide sequence ID" value="NZ_JBHSBN010000014.1"/>
</dbReference>
<dbReference type="PROSITE" id="PS50850">
    <property type="entry name" value="MFS"/>
    <property type="match status" value="1"/>
</dbReference>
<evidence type="ECO:0000256" key="4">
    <source>
        <dbReference type="ARBA" id="ARBA00022692"/>
    </source>
</evidence>
<dbReference type="PANTHER" id="PTHR42718:SF47">
    <property type="entry name" value="METHYL VIOLOGEN RESISTANCE PROTEIN SMVA"/>
    <property type="match status" value="1"/>
</dbReference>
<comment type="caution">
    <text evidence="10">The sequence shown here is derived from an EMBL/GenBank/DDBJ whole genome shotgun (WGS) entry which is preliminary data.</text>
</comment>
<evidence type="ECO:0000256" key="3">
    <source>
        <dbReference type="ARBA" id="ARBA00022475"/>
    </source>
</evidence>
<sequence>MNDDDTVGAGRREWLGLAVLALPALLLALDLSVLSLALPRLSEDLSASSTQQLWISDIYGFLVSGFLITAGRLGDRIGRRKLLLIGAVGFALASALAAFSTSVWMLVTARALMGVAGATLAPSTLALISNMFRDPEQRALGVAVYVSCFMGGAAFGPVVGGILLQSFWWGSVFLLGVPVMALLLVAGPFLLPEFRDENAGTLDAPSVLLSLGAVLPIIYGIKESVRSGLSALTVTALVLGVLLGVLFVRRQRRLADPLLDLGLFRRPAFSAALVILLFAVGTQGGVMLLTNLHLQVVQGLSPLSAGLWGIAPALGMVVGSMTAPPLAQKSQPGTVITAGLAIAAVGYLMITSTPVSGLGLLIAGATVVFFGIGLVGALANNVVVGSAPPERAGSAAATAQTSGDLGIALGIAVLGSIGTGWYARRLTTGGDVPAEALDTARTSITDAATAAASLPGPAGRALLDAAGTAFTDGLHLAAAVSAALVVCLAVLAALTLRQRAGAATTGQPASARENIHSSTTHP</sequence>
<dbReference type="PANTHER" id="PTHR42718">
    <property type="entry name" value="MAJOR FACILITATOR SUPERFAMILY MULTIDRUG TRANSPORTER MFSC"/>
    <property type="match status" value="1"/>
</dbReference>
<evidence type="ECO:0000256" key="6">
    <source>
        <dbReference type="ARBA" id="ARBA00023136"/>
    </source>
</evidence>
<dbReference type="PRINTS" id="PR01035">
    <property type="entry name" value="TCRTETA"/>
</dbReference>
<gene>
    <name evidence="10" type="ORF">ACFOX0_19850</name>
</gene>
<dbReference type="Proteomes" id="UP001595868">
    <property type="component" value="Unassembled WGS sequence"/>
</dbReference>
<keyword evidence="5 8" id="KW-1133">Transmembrane helix</keyword>
<protein>
    <submittedName>
        <fullName evidence="10">MFS transporter</fullName>
    </submittedName>
</protein>
<feature type="transmembrane region" description="Helical" evidence="8">
    <location>
        <begin position="305"/>
        <end position="323"/>
    </location>
</feature>
<feature type="transmembrane region" description="Helical" evidence="8">
    <location>
        <begin position="474"/>
        <end position="496"/>
    </location>
</feature>
<evidence type="ECO:0000256" key="1">
    <source>
        <dbReference type="ARBA" id="ARBA00004651"/>
    </source>
</evidence>
<dbReference type="InterPro" id="IPR036259">
    <property type="entry name" value="MFS_trans_sf"/>
</dbReference>
<feature type="transmembrane region" description="Helical" evidence="8">
    <location>
        <begin position="358"/>
        <end position="384"/>
    </location>
</feature>
<evidence type="ECO:0000256" key="8">
    <source>
        <dbReference type="SAM" id="Phobius"/>
    </source>
</evidence>
<dbReference type="InterPro" id="IPR020846">
    <property type="entry name" value="MFS_dom"/>
</dbReference>
<feature type="transmembrane region" description="Helical" evidence="8">
    <location>
        <begin position="140"/>
        <end position="162"/>
    </location>
</feature>
<dbReference type="EMBL" id="JBHSBN010000014">
    <property type="protein sequence ID" value="MFC4108173.1"/>
    <property type="molecule type" value="Genomic_DNA"/>
</dbReference>
<name>A0ABV8KPV3_9ACTN</name>
<evidence type="ECO:0000256" key="7">
    <source>
        <dbReference type="SAM" id="MobiDB-lite"/>
    </source>
</evidence>
<accession>A0ABV8KPV3</accession>
<dbReference type="Gene3D" id="1.20.1250.20">
    <property type="entry name" value="MFS general substrate transporter like domains"/>
    <property type="match status" value="1"/>
</dbReference>
<keyword evidence="3" id="KW-1003">Cell membrane</keyword>
<keyword evidence="11" id="KW-1185">Reference proteome</keyword>
<evidence type="ECO:0000256" key="2">
    <source>
        <dbReference type="ARBA" id="ARBA00022448"/>
    </source>
</evidence>
<evidence type="ECO:0000256" key="5">
    <source>
        <dbReference type="ARBA" id="ARBA00022989"/>
    </source>
</evidence>
<feature type="transmembrane region" description="Helical" evidence="8">
    <location>
        <begin position="82"/>
        <end position="105"/>
    </location>
</feature>
<feature type="transmembrane region" description="Helical" evidence="8">
    <location>
        <begin position="227"/>
        <end position="248"/>
    </location>
</feature>
<dbReference type="SUPFAM" id="SSF103473">
    <property type="entry name" value="MFS general substrate transporter"/>
    <property type="match status" value="1"/>
</dbReference>
<keyword evidence="4 8" id="KW-0812">Transmembrane</keyword>
<organism evidence="10 11">
    <name type="scientific">Micromonospora zhanjiangensis</name>
    <dbReference type="NCBI Taxonomy" id="1522057"/>
    <lineage>
        <taxon>Bacteria</taxon>
        <taxon>Bacillati</taxon>
        <taxon>Actinomycetota</taxon>
        <taxon>Actinomycetes</taxon>
        <taxon>Micromonosporales</taxon>
        <taxon>Micromonosporaceae</taxon>
        <taxon>Micromonospora</taxon>
    </lineage>
</organism>
<keyword evidence="2" id="KW-0813">Transport</keyword>
<dbReference type="Pfam" id="PF07690">
    <property type="entry name" value="MFS_1"/>
    <property type="match status" value="1"/>
</dbReference>
<keyword evidence="6 8" id="KW-0472">Membrane</keyword>
<feature type="transmembrane region" description="Helical" evidence="8">
    <location>
        <begin position="111"/>
        <end position="128"/>
    </location>
</feature>
<feature type="transmembrane region" description="Helical" evidence="8">
    <location>
        <begin position="168"/>
        <end position="190"/>
    </location>
</feature>
<feature type="domain" description="Major facilitator superfamily (MFS) profile" evidence="9">
    <location>
        <begin position="16"/>
        <end position="501"/>
    </location>
</feature>
<feature type="transmembrane region" description="Helical" evidence="8">
    <location>
        <begin position="335"/>
        <end position="352"/>
    </location>
</feature>
<feature type="transmembrane region" description="Helical" evidence="8">
    <location>
        <begin position="53"/>
        <end position="70"/>
    </location>
</feature>
<dbReference type="InterPro" id="IPR011701">
    <property type="entry name" value="MFS"/>
</dbReference>
<feature type="region of interest" description="Disordered" evidence="7">
    <location>
        <begin position="502"/>
        <end position="522"/>
    </location>
</feature>
<feature type="transmembrane region" description="Helical" evidence="8">
    <location>
        <begin position="405"/>
        <end position="423"/>
    </location>
</feature>
<feature type="transmembrane region" description="Helical" evidence="8">
    <location>
        <begin position="202"/>
        <end position="221"/>
    </location>
</feature>
<evidence type="ECO:0000259" key="9">
    <source>
        <dbReference type="PROSITE" id="PS50850"/>
    </source>
</evidence>
<reference evidence="11" key="1">
    <citation type="journal article" date="2019" name="Int. J. Syst. Evol. Microbiol.">
        <title>The Global Catalogue of Microorganisms (GCM) 10K type strain sequencing project: providing services to taxonomists for standard genome sequencing and annotation.</title>
        <authorList>
            <consortium name="The Broad Institute Genomics Platform"/>
            <consortium name="The Broad Institute Genome Sequencing Center for Infectious Disease"/>
            <person name="Wu L."/>
            <person name="Ma J."/>
        </authorList>
    </citation>
    <scope>NUCLEOTIDE SEQUENCE [LARGE SCALE GENOMIC DNA]</scope>
    <source>
        <strain evidence="11">2902at01</strain>
    </source>
</reference>
<evidence type="ECO:0000313" key="11">
    <source>
        <dbReference type="Proteomes" id="UP001595868"/>
    </source>
</evidence>
<feature type="transmembrane region" description="Helical" evidence="8">
    <location>
        <begin position="269"/>
        <end position="293"/>
    </location>
</feature>